<dbReference type="AlphaFoldDB" id="A0A1W1I7Y1"/>
<protein>
    <submittedName>
        <fullName evidence="1">Uncharacterized protein</fullName>
    </submittedName>
</protein>
<evidence type="ECO:0000313" key="2">
    <source>
        <dbReference type="Proteomes" id="UP000192042"/>
    </source>
</evidence>
<dbReference type="STRING" id="1325564.NSJP_2937"/>
<name>A0A1W1I7Y1_9BACT</name>
<dbReference type="KEGG" id="nja:NSJP_2937"/>
<evidence type="ECO:0000313" key="1">
    <source>
        <dbReference type="EMBL" id="SLM49104.1"/>
    </source>
</evidence>
<reference evidence="1 2" key="1">
    <citation type="submission" date="2017-03" db="EMBL/GenBank/DDBJ databases">
        <authorList>
            <person name="Afonso C.L."/>
            <person name="Miller P.J."/>
            <person name="Scott M.A."/>
            <person name="Spackman E."/>
            <person name="Goraichik I."/>
            <person name="Dimitrov K.M."/>
            <person name="Suarez D.L."/>
            <person name="Swayne D.E."/>
        </authorList>
    </citation>
    <scope>NUCLEOTIDE SEQUENCE [LARGE SCALE GENOMIC DNA]</scope>
    <source>
        <strain evidence="1">Genome sequencing of Nitrospira japonica strain NJ11</strain>
    </source>
</reference>
<keyword evidence="2" id="KW-1185">Reference proteome</keyword>
<dbReference type="EMBL" id="LT828648">
    <property type="protein sequence ID" value="SLM49104.1"/>
    <property type="molecule type" value="Genomic_DNA"/>
</dbReference>
<sequence length="55" mass="6260">MVFDHLPRCPEGQQALNPFGFSNASEAIQRMEMSDSAYKLFRISSGECAHQTIRR</sequence>
<proteinExistence type="predicted"/>
<organism evidence="1 2">
    <name type="scientific">Nitrospira japonica</name>
    <dbReference type="NCBI Taxonomy" id="1325564"/>
    <lineage>
        <taxon>Bacteria</taxon>
        <taxon>Pseudomonadati</taxon>
        <taxon>Nitrospirota</taxon>
        <taxon>Nitrospiria</taxon>
        <taxon>Nitrospirales</taxon>
        <taxon>Nitrospiraceae</taxon>
        <taxon>Nitrospira</taxon>
    </lineage>
</organism>
<accession>A0A1W1I7Y1</accession>
<gene>
    <name evidence="1" type="ORF">NSJP_2937</name>
</gene>
<dbReference type="Proteomes" id="UP000192042">
    <property type="component" value="Chromosome I"/>
</dbReference>